<dbReference type="NCBIfam" id="TIGR00589">
    <property type="entry name" value="ogt"/>
    <property type="match status" value="1"/>
</dbReference>
<dbReference type="SUPFAM" id="SSF46767">
    <property type="entry name" value="Methylated DNA-protein cysteine methyltransferase, C-terminal domain"/>
    <property type="match status" value="1"/>
</dbReference>
<proteinExistence type="predicted"/>
<comment type="catalytic activity">
    <reaction evidence="1">
        <text>a 4-O-methyl-thymidine in DNA + L-cysteinyl-[protein] = a thymidine in DNA + S-methyl-L-cysteinyl-[protein]</text>
        <dbReference type="Rhea" id="RHEA:53428"/>
        <dbReference type="Rhea" id="RHEA-COMP:10131"/>
        <dbReference type="Rhea" id="RHEA-COMP:10132"/>
        <dbReference type="Rhea" id="RHEA-COMP:13555"/>
        <dbReference type="Rhea" id="RHEA-COMP:13556"/>
        <dbReference type="ChEBI" id="CHEBI:29950"/>
        <dbReference type="ChEBI" id="CHEBI:82612"/>
        <dbReference type="ChEBI" id="CHEBI:137386"/>
        <dbReference type="ChEBI" id="CHEBI:137387"/>
        <dbReference type="EC" id="2.1.1.63"/>
    </reaction>
</comment>
<dbReference type="RefSeq" id="WP_305731682.1">
    <property type="nucleotide sequence ID" value="NZ_OW150024.1"/>
</dbReference>
<protein>
    <submittedName>
        <fullName evidence="9">Methylated-DNA--protein-cysteine methyltransferase</fullName>
        <ecNumber evidence="9">2.1.1.63</ecNumber>
    </submittedName>
</protein>
<evidence type="ECO:0000259" key="8">
    <source>
        <dbReference type="Pfam" id="PF02870"/>
    </source>
</evidence>
<dbReference type="InterPro" id="IPR036388">
    <property type="entry name" value="WH-like_DNA-bd_sf"/>
</dbReference>
<dbReference type="PROSITE" id="PS00374">
    <property type="entry name" value="MGMT"/>
    <property type="match status" value="1"/>
</dbReference>
<evidence type="ECO:0000256" key="1">
    <source>
        <dbReference type="ARBA" id="ARBA00001286"/>
    </source>
</evidence>
<dbReference type="Proteomes" id="UP001295463">
    <property type="component" value="Chromosome"/>
</dbReference>
<reference evidence="9 10" key="1">
    <citation type="submission" date="2022-03" db="EMBL/GenBank/DDBJ databases">
        <authorList>
            <person name="Koch H."/>
        </authorList>
    </citation>
    <scope>NUCLEOTIDE SEQUENCE [LARGE SCALE GENOMIC DNA]</scope>
    <source>
        <strain evidence="9 10">G1</strain>
    </source>
</reference>
<evidence type="ECO:0000256" key="2">
    <source>
        <dbReference type="ARBA" id="ARBA00022603"/>
    </source>
</evidence>
<dbReference type="GO" id="GO:0003908">
    <property type="term" value="F:methylated-DNA-[protein]-cysteine S-methyltransferase activity"/>
    <property type="evidence" value="ECO:0007669"/>
    <property type="project" value="UniProtKB-EC"/>
</dbReference>
<gene>
    <name evidence="9" type="ORF">GEAMG1_0995</name>
</gene>
<organism evidence="9 10">
    <name type="scientific">Trichlorobacter ammonificans</name>
    <dbReference type="NCBI Taxonomy" id="2916410"/>
    <lineage>
        <taxon>Bacteria</taxon>
        <taxon>Pseudomonadati</taxon>
        <taxon>Thermodesulfobacteriota</taxon>
        <taxon>Desulfuromonadia</taxon>
        <taxon>Geobacterales</taxon>
        <taxon>Geobacteraceae</taxon>
        <taxon>Trichlorobacter</taxon>
    </lineage>
</organism>
<dbReference type="EMBL" id="OW150024">
    <property type="protein sequence ID" value="CAH2030809.1"/>
    <property type="molecule type" value="Genomic_DNA"/>
</dbReference>
<evidence type="ECO:0000313" key="10">
    <source>
        <dbReference type="Proteomes" id="UP001295463"/>
    </source>
</evidence>
<keyword evidence="10" id="KW-1185">Reference proteome</keyword>
<evidence type="ECO:0000313" key="9">
    <source>
        <dbReference type="EMBL" id="CAH2030809.1"/>
    </source>
</evidence>
<keyword evidence="5" id="KW-0234">DNA repair</keyword>
<dbReference type="EC" id="2.1.1.63" evidence="9"/>
<dbReference type="Pfam" id="PF01035">
    <property type="entry name" value="DNA_binding_1"/>
    <property type="match status" value="1"/>
</dbReference>
<dbReference type="GO" id="GO:0032259">
    <property type="term" value="P:methylation"/>
    <property type="evidence" value="ECO:0007669"/>
    <property type="project" value="UniProtKB-KW"/>
</dbReference>
<dbReference type="PANTHER" id="PTHR10815">
    <property type="entry name" value="METHYLATED-DNA--PROTEIN-CYSTEINE METHYLTRANSFERASE"/>
    <property type="match status" value="1"/>
</dbReference>
<keyword evidence="4" id="KW-0227">DNA damage</keyword>
<evidence type="ECO:0000259" key="7">
    <source>
        <dbReference type="Pfam" id="PF01035"/>
    </source>
</evidence>
<dbReference type="Pfam" id="PF02870">
    <property type="entry name" value="Methyltransf_1N"/>
    <property type="match status" value="1"/>
</dbReference>
<dbReference type="InterPro" id="IPR008332">
    <property type="entry name" value="MethylG_MeTrfase_N"/>
</dbReference>
<accession>A0ABN8HH54</accession>
<dbReference type="PANTHER" id="PTHR10815:SF13">
    <property type="entry name" value="METHYLATED-DNA--PROTEIN-CYSTEINE METHYLTRANSFERASE"/>
    <property type="match status" value="1"/>
</dbReference>
<evidence type="ECO:0000256" key="4">
    <source>
        <dbReference type="ARBA" id="ARBA00022763"/>
    </source>
</evidence>
<dbReference type="InterPro" id="IPR036217">
    <property type="entry name" value="MethylDNA_cys_MeTrfase_DNAb"/>
</dbReference>
<name>A0ABN8HH54_9BACT</name>
<feature type="domain" description="Methylguanine DNA methyltransferase ribonuclease-like" evidence="8">
    <location>
        <begin position="8"/>
        <end position="72"/>
    </location>
</feature>
<keyword evidence="3 9" id="KW-0808">Transferase</keyword>
<feature type="domain" description="Methylated-DNA-[protein]-cysteine S-methyltransferase DNA binding" evidence="7">
    <location>
        <begin position="77"/>
        <end position="159"/>
    </location>
</feature>
<evidence type="ECO:0000256" key="5">
    <source>
        <dbReference type="ARBA" id="ARBA00023204"/>
    </source>
</evidence>
<dbReference type="Gene3D" id="1.10.10.10">
    <property type="entry name" value="Winged helix-like DNA-binding domain superfamily/Winged helix DNA-binding domain"/>
    <property type="match status" value="1"/>
</dbReference>
<dbReference type="InterPro" id="IPR014048">
    <property type="entry name" value="MethylDNA_cys_MeTrfase_DNA-bd"/>
</dbReference>
<keyword evidence="2 9" id="KW-0489">Methyltransferase</keyword>
<dbReference type="Gene3D" id="3.30.160.70">
    <property type="entry name" value="Methylated DNA-protein cysteine methyltransferase domain"/>
    <property type="match status" value="1"/>
</dbReference>
<dbReference type="InterPro" id="IPR036631">
    <property type="entry name" value="MGMT_N_sf"/>
</dbReference>
<evidence type="ECO:0000256" key="3">
    <source>
        <dbReference type="ARBA" id="ARBA00022679"/>
    </source>
</evidence>
<dbReference type="InterPro" id="IPR001497">
    <property type="entry name" value="MethylDNA_cys_MeTrfase_AS"/>
</dbReference>
<evidence type="ECO:0000256" key="6">
    <source>
        <dbReference type="ARBA" id="ARBA00049348"/>
    </source>
</evidence>
<sequence>METWIVPYTTAVGTGWVEVSDKGICRVFLPTEEAPGGTRASGPAPAHAAQAADQLQRYFAGQLRRFDLPLDIGSLTPFQERVLAVACRIPYGTVISYRRLAELAGHPKAARAAGGVMAANRLPVIIPCHRVVSSTGALTGYSGAGGISCKKLLLTMEGVEFRGEKNCRIFDSY</sequence>
<dbReference type="SUPFAM" id="SSF53155">
    <property type="entry name" value="Methylated DNA-protein cysteine methyltransferase domain"/>
    <property type="match status" value="1"/>
</dbReference>
<comment type="catalytic activity">
    <reaction evidence="6">
        <text>a 6-O-methyl-2'-deoxyguanosine in DNA + L-cysteinyl-[protein] = S-methyl-L-cysteinyl-[protein] + a 2'-deoxyguanosine in DNA</text>
        <dbReference type="Rhea" id="RHEA:24000"/>
        <dbReference type="Rhea" id="RHEA-COMP:10131"/>
        <dbReference type="Rhea" id="RHEA-COMP:10132"/>
        <dbReference type="Rhea" id="RHEA-COMP:11367"/>
        <dbReference type="Rhea" id="RHEA-COMP:11368"/>
        <dbReference type="ChEBI" id="CHEBI:29950"/>
        <dbReference type="ChEBI" id="CHEBI:82612"/>
        <dbReference type="ChEBI" id="CHEBI:85445"/>
        <dbReference type="ChEBI" id="CHEBI:85448"/>
        <dbReference type="EC" id="2.1.1.63"/>
    </reaction>
</comment>
<dbReference type="CDD" id="cd06445">
    <property type="entry name" value="ATase"/>
    <property type="match status" value="1"/>
</dbReference>